<reference evidence="1" key="2">
    <citation type="journal article" date="2022" name="New Phytol.">
        <title>Evolutionary transition to the ectomycorrhizal habit in the genomes of a hyperdiverse lineage of mushroom-forming fungi.</title>
        <authorList>
            <person name="Looney B."/>
            <person name="Miyauchi S."/>
            <person name="Morin E."/>
            <person name="Drula E."/>
            <person name="Courty P.E."/>
            <person name="Kohler A."/>
            <person name="Kuo A."/>
            <person name="LaButti K."/>
            <person name="Pangilinan J."/>
            <person name="Lipzen A."/>
            <person name="Riley R."/>
            <person name="Andreopoulos W."/>
            <person name="He G."/>
            <person name="Johnson J."/>
            <person name="Nolan M."/>
            <person name="Tritt A."/>
            <person name="Barry K.W."/>
            <person name="Grigoriev I.V."/>
            <person name="Nagy L.G."/>
            <person name="Hibbett D."/>
            <person name="Henrissat B."/>
            <person name="Matheny P.B."/>
            <person name="Labbe J."/>
            <person name="Martin F.M."/>
        </authorList>
    </citation>
    <scope>NUCLEOTIDE SEQUENCE</scope>
    <source>
        <strain evidence="1">EC-137</strain>
    </source>
</reference>
<accession>A0ACB8QI82</accession>
<evidence type="ECO:0000313" key="1">
    <source>
        <dbReference type="EMBL" id="KAI0031365.1"/>
    </source>
</evidence>
<dbReference type="Proteomes" id="UP000814128">
    <property type="component" value="Unassembled WGS sequence"/>
</dbReference>
<dbReference type="EMBL" id="MU273583">
    <property type="protein sequence ID" value="KAI0031365.1"/>
    <property type="molecule type" value="Genomic_DNA"/>
</dbReference>
<reference evidence="1" key="1">
    <citation type="submission" date="2021-02" db="EMBL/GenBank/DDBJ databases">
        <authorList>
            <consortium name="DOE Joint Genome Institute"/>
            <person name="Ahrendt S."/>
            <person name="Looney B.P."/>
            <person name="Miyauchi S."/>
            <person name="Morin E."/>
            <person name="Drula E."/>
            <person name="Courty P.E."/>
            <person name="Chicoki N."/>
            <person name="Fauchery L."/>
            <person name="Kohler A."/>
            <person name="Kuo A."/>
            <person name="Labutti K."/>
            <person name="Pangilinan J."/>
            <person name="Lipzen A."/>
            <person name="Riley R."/>
            <person name="Andreopoulos W."/>
            <person name="He G."/>
            <person name="Johnson J."/>
            <person name="Barry K.W."/>
            <person name="Grigoriev I.V."/>
            <person name="Nagy L."/>
            <person name="Hibbett D."/>
            <person name="Henrissat B."/>
            <person name="Matheny P.B."/>
            <person name="Labbe J."/>
            <person name="Martin F."/>
        </authorList>
    </citation>
    <scope>NUCLEOTIDE SEQUENCE</scope>
    <source>
        <strain evidence="1">EC-137</strain>
    </source>
</reference>
<organism evidence="1 2">
    <name type="scientific">Vararia minispora EC-137</name>
    <dbReference type="NCBI Taxonomy" id="1314806"/>
    <lineage>
        <taxon>Eukaryota</taxon>
        <taxon>Fungi</taxon>
        <taxon>Dikarya</taxon>
        <taxon>Basidiomycota</taxon>
        <taxon>Agaricomycotina</taxon>
        <taxon>Agaricomycetes</taxon>
        <taxon>Russulales</taxon>
        <taxon>Lachnocladiaceae</taxon>
        <taxon>Vararia</taxon>
    </lineage>
</organism>
<name>A0ACB8QI82_9AGAM</name>
<proteinExistence type="predicted"/>
<evidence type="ECO:0000313" key="2">
    <source>
        <dbReference type="Proteomes" id="UP000814128"/>
    </source>
</evidence>
<protein>
    <submittedName>
        <fullName evidence="1">Uncharacterized protein</fullName>
    </submittedName>
</protein>
<gene>
    <name evidence="1" type="ORF">K488DRAFT_86906</name>
</gene>
<keyword evidence="2" id="KW-1185">Reference proteome</keyword>
<sequence length="145" mass="16181">MIASAPQMPPIRPGRSLLTGGTFVASIFLGTFIYLQQRQNRKEVLDRHRPGVLSSWESRVKTLGHGGELPAYTENQAWNYTATPTSRRENNKAQHILTSNHPKFDSETGAISQPGRHATDRGDGLVYTKRHMGLVPARSQPSKKY</sequence>
<comment type="caution">
    <text evidence="1">The sequence shown here is derived from an EMBL/GenBank/DDBJ whole genome shotgun (WGS) entry which is preliminary data.</text>
</comment>